<sequence length="36" mass="4339">MEIIDNEEKITSGRLIMQLIYQNPFPQKGFNYCFEQ</sequence>
<reference evidence="1 2" key="1">
    <citation type="submission" date="2016-11" db="EMBL/GenBank/DDBJ databases">
        <authorList>
            <person name="Jaros S."/>
            <person name="Januszkiewicz K."/>
            <person name="Wedrychowicz H."/>
        </authorList>
    </citation>
    <scope>NUCLEOTIDE SEQUENCE [LARGE SCALE GENOMIC DNA]</scope>
    <source>
        <strain evidence="1 2">DSM 21986</strain>
    </source>
</reference>
<protein>
    <submittedName>
        <fullName evidence="1">Uncharacterized protein</fullName>
    </submittedName>
</protein>
<evidence type="ECO:0000313" key="2">
    <source>
        <dbReference type="Proteomes" id="UP000184041"/>
    </source>
</evidence>
<keyword evidence="2" id="KW-1185">Reference proteome</keyword>
<accession>A0A1M5HH17</accession>
<evidence type="ECO:0000313" key="1">
    <source>
        <dbReference type="EMBL" id="SHG15233.1"/>
    </source>
</evidence>
<name>A0A1M5HH17_9BACT</name>
<dbReference type="Proteomes" id="UP000184041">
    <property type="component" value="Unassembled WGS sequence"/>
</dbReference>
<dbReference type="STRING" id="1194090.SAMN05443144_12039"/>
<dbReference type="AlphaFoldDB" id="A0A1M5HH17"/>
<organism evidence="1 2">
    <name type="scientific">Fodinibius roseus</name>
    <dbReference type="NCBI Taxonomy" id="1194090"/>
    <lineage>
        <taxon>Bacteria</taxon>
        <taxon>Pseudomonadati</taxon>
        <taxon>Balneolota</taxon>
        <taxon>Balneolia</taxon>
        <taxon>Balneolales</taxon>
        <taxon>Balneolaceae</taxon>
        <taxon>Fodinibius</taxon>
    </lineage>
</organism>
<dbReference type="EMBL" id="FQUS01000020">
    <property type="protein sequence ID" value="SHG15233.1"/>
    <property type="molecule type" value="Genomic_DNA"/>
</dbReference>
<proteinExistence type="predicted"/>
<gene>
    <name evidence="1" type="ORF">SAMN05443144_12039</name>
</gene>